<sequence length="270" mass="31572">MSDIRQKFTDILEQVEQRVLDPYLLKYIETPIIDEDKLLILLSIMDGLELSYREVKNYCLSTMLIQIALDTHEQNSISSDDEKSRQLTVLAGDYFSGLYYKLLAESEDILVIKALSEGIKEINENKISVYHSEADTIDKLMMSIKRIESSLLIKLTEYFQGDAWTEFFENLFFIKRLLTEKKQYLQYGSSLLFEGLKNIIFPYNEQQSSNLSSDQQQDLLMVCDRYINKTKQLIEKGKNQFPYLNELLEQRISFILDRAQPMAKTFVEEG</sequence>
<dbReference type="Proteomes" id="UP000295132">
    <property type="component" value="Unassembled WGS sequence"/>
</dbReference>
<dbReference type="Pfam" id="PF07307">
    <property type="entry name" value="HEPPP_synt_1"/>
    <property type="match status" value="1"/>
</dbReference>
<keyword evidence="4" id="KW-1185">Reference proteome</keyword>
<proteinExistence type="predicted"/>
<reference evidence="2 3" key="1">
    <citation type="submission" date="2019-03" db="EMBL/GenBank/DDBJ databases">
        <title>Bacillus niacini sp. nov. a Nicotinate-Metabolizing Mesophile Isolated from Soil.</title>
        <authorList>
            <person name="Zhang G."/>
        </authorList>
    </citation>
    <scope>NUCLEOTIDE SEQUENCE [LARGE SCALE GENOMIC DNA]</scope>
    <source>
        <strain evidence="2 3">WN066</strain>
    </source>
</reference>
<comment type="caution">
    <text evidence="2">The sequence shown here is derived from an EMBL/GenBank/DDBJ whole genome shotgun (WGS) entry which is preliminary data.</text>
</comment>
<evidence type="ECO:0000313" key="1">
    <source>
        <dbReference type="EMBL" id="MDQ6599468.1"/>
    </source>
</evidence>
<dbReference type="Gene3D" id="1.20.120.1450">
    <property type="match status" value="1"/>
</dbReference>
<dbReference type="AlphaFoldDB" id="A0A4R5VPB8"/>
<evidence type="ECO:0000313" key="2">
    <source>
        <dbReference type="EMBL" id="TDK60258.1"/>
    </source>
</evidence>
<accession>A0A4R5VPB8</accession>
<dbReference type="InterPro" id="IPR009920">
    <property type="entry name" value="HEPPP_synth_su1"/>
</dbReference>
<name>A0A4R5VPB8_9BACI</name>
<organism evidence="2 3">
    <name type="scientific">Bacillus salipaludis</name>
    <dbReference type="NCBI Taxonomy" id="2547811"/>
    <lineage>
        <taxon>Bacteria</taxon>
        <taxon>Bacillati</taxon>
        <taxon>Bacillota</taxon>
        <taxon>Bacilli</taxon>
        <taxon>Bacillales</taxon>
        <taxon>Bacillaceae</taxon>
        <taxon>Bacillus</taxon>
    </lineage>
</organism>
<dbReference type="EMBL" id="JAVGVR010000001">
    <property type="protein sequence ID" value="MDQ6599468.1"/>
    <property type="molecule type" value="Genomic_DNA"/>
</dbReference>
<reference evidence="1" key="2">
    <citation type="submission" date="2023-08" db="EMBL/GenBank/DDBJ databases">
        <title>Nitrogen cycling bacteria in agricultural field soils.</title>
        <authorList>
            <person name="Jang J."/>
        </authorList>
    </citation>
    <scope>NUCLEOTIDE SEQUENCE</scope>
    <source>
        <strain evidence="1">PS3-36</strain>
    </source>
</reference>
<gene>
    <name evidence="2" type="ORF">E2K98_16250</name>
    <name evidence="1" type="ORF">RCG21_24545</name>
</gene>
<evidence type="ECO:0000313" key="3">
    <source>
        <dbReference type="Proteomes" id="UP000295132"/>
    </source>
</evidence>
<dbReference type="Proteomes" id="UP001178888">
    <property type="component" value="Unassembled WGS sequence"/>
</dbReference>
<dbReference type="RefSeq" id="WP_133335891.1">
    <property type="nucleotide sequence ID" value="NZ_JAVGVR010000001.1"/>
</dbReference>
<protein>
    <submittedName>
        <fullName evidence="2">Heptaprenyl diphosphate synthase component 1</fullName>
    </submittedName>
</protein>
<evidence type="ECO:0000313" key="4">
    <source>
        <dbReference type="Proteomes" id="UP001178888"/>
    </source>
</evidence>
<dbReference type="EMBL" id="SMYO01000007">
    <property type="protein sequence ID" value="TDK60258.1"/>
    <property type="molecule type" value="Genomic_DNA"/>
</dbReference>
<dbReference type="GO" id="GO:0009234">
    <property type="term" value="P:menaquinone biosynthetic process"/>
    <property type="evidence" value="ECO:0007669"/>
    <property type="project" value="InterPro"/>
</dbReference>